<accession>A0A1H5Z1A8</accession>
<evidence type="ECO:0000313" key="3">
    <source>
        <dbReference type="Proteomes" id="UP000236736"/>
    </source>
</evidence>
<reference evidence="3" key="1">
    <citation type="submission" date="2016-10" db="EMBL/GenBank/DDBJ databases">
        <authorList>
            <person name="Varghese N."/>
            <person name="Submissions S."/>
        </authorList>
    </citation>
    <scope>NUCLEOTIDE SEQUENCE [LARGE SCALE GENOMIC DNA]</scope>
    <source>
        <strain evidence="3">DSM 17298</strain>
    </source>
</reference>
<dbReference type="InterPro" id="IPR007139">
    <property type="entry name" value="DUF349"/>
</dbReference>
<proteinExistence type="predicted"/>
<dbReference type="EMBL" id="FNVR01000023">
    <property type="protein sequence ID" value="SEG29437.1"/>
    <property type="molecule type" value="Genomic_DNA"/>
</dbReference>
<dbReference type="AlphaFoldDB" id="A0A1H5Z1A8"/>
<evidence type="ECO:0000313" key="2">
    <source>
        <dbReference type="EMBL" id="SEG29437.1"/>
    </source>
</evidence>
<name>A0A1H5Z1A8_9BACT</name>
<gene>
    <name evidence="2" type="ORF">SAMN03080598_03247</name>
</gene>
<dbReference type="RefSeq" id="WP_235010051.1">
    <property type="nucleotide sequence ID" value="NZ_FNVR01000023.1"/>
</dbReference>
<feature type="coiled-coil region" evidence="1">
    <location>
        <begin position="532"/>
        <end position="559"/>
    </location>
</feature>
<dbReference type="Proteomes" id="UP000236736">
    <property type="component" value="Unassembled WGS sequence"/>
</dbReference>
<organism evidence="2 3">
    <name type="scientific">Algoriphagus boritolerans DSM 17298 = JCM 18970</name>
    <dbReference type="NCBI Taxonomy" id="1120964"/>
    <lineage>
        <taxon>Bacteria</taxon>
        <taxon>Pseudomonadati</taxon>
        <taxon>Bacteroidota</taxon>
        <taxon>Cytophagia</taxon>
        <taxon>Cytophagales</taxon>
        <taxon>Cyclobacteriaceae</taxon>
        <taxon>Algoriphagus</taxon>
    </lineage>
</organism>
<sequence>MQLLKLLKDKIQTTPILRLDKIAHEIKAAFDELISKEKEEALAKFKAEGGTEEEFEYRHHEEEREFLKVFNDFRYQLNSLRKEAERQKEKNLTAKTELLNKLRDLVDGEETTLSMSTIKAIQEEWKAIGPVPASQNRNLWASFNALMDRFYDNRSIYFELKELDRKKNLESKTELCEKAEALKDAPELKEAIRQLNELHEEFKHIGPVPREDQEKLWQRFKAASDAVYDRRKDFYEGQKEVYLQNQVEKEALIAQLATFADFKADRIKDWNTKTKEILDIQKAWEKIGPVTKEAGKEINKAFWAAFKHFFHNKNLFFKELDEIRAANQNKAEELIAKAEELMNNTDWQNTANQLVKLQQEWKKLGPIPEKNRDNLYKKFKIACDTFFENRRNSNKQSNNEFDENLKKKQDIIRQIHEAAKGEDLSENTLSELVSEFNETGFVPRKNIKEIQAQFKDAVDRYLEKMDPSGSGREDFLFRLNLNRIQADPNSTKTLNRKEHGIRKQITDLENSITLWRNNLEFFAASKTADKLKDQFDIKIKKAEEEIDKLKSKLSILKEF</sequence>
<feature type="coiled-coil region" evidence="1">
    <location>
        <begin position="70"/>
        <end position="101"/>
    </location>
</feature>
<dbReference type="STRING" id="1120964.GCA_001313265_04321"/>
<evidence type="ECO:0008006" key="4">
    <source>
        <dbReference type="Google" id="ProtNLM"/>
    </source>
</evidence>
<evidence type="ECO:0000256" key="1">
    <source>
        <dbReference type="SAM" id="Coils"/>
    </source>
</evidence>
<keyword evidence="1" id="KW-0175">Coiled coil</keyword>
<dbReference type="Pfam" id="PF03993">
    <property type="entry name" value="DUF349"/>
    <property type="match status" value="5"/>
</dbReference>
<keyword evidence="3" id="KW-1185">Reference proteome</keyword>
<protein>
    <recommendedName>
        <fullName evidence="4">DUF349 domain-containing protein</fullName>
    </recommendedName>
</protein>